<organism evidence="2">
    <name type="scientific">Streptomyces auratus AGR0001</name>
    <dbReference type="NCBI Taxonomy" id="1160718"/>
    <lineage>
        <taxon>Bacteria</taxon>
        <taxon>Bacillati</taxon>
        <taxon>Actinomycetota</taxon>
        <taxon>Actinomycetes</taxon>
        <taxon>Kitasatosporales</taxon>
        <taxon>Streptomycetaceae</taxon>
        <taxon>Streptomyces</taxon>
    </lineage>
</organism>
<dbReference type="EMBL" id="CP072931">
    <property type="protein sequence ID" value="QTZ92196.1"/>
    <property type="molecule type" value="Genomic_DNA"/>
</dbReference>
<evidence type="ECO:0000313" key="3">
    <source>
        <dbReference type="EMBL" id="QTZ92196.1"/>
    </source>
</evidence>
<dbReference type="EMBL" id="AJGV01000113">
    <property type="protein sequence ID" value="EJJ05349.1"/>
    <property type="molecule type" value="Genomic_DNA"/>
</dbReference>
<keyword evidence="1" id="KW-1133">Transmembrane helix</keyword>
<feature type="transmembrane region" description="Helical" evidence="1">
    <location>
        <begin position="75"/>
        <end position="95"/>
    </location>
</feature>
<reference evidence="3" key="2">
    <citation type="submission" date="2021-04" db="EMBL/GenBank/DDBJ databases">
        <authorList>
            <person name="Wen M.-L."/>
            <person name="Han X.-L."/>
            <person name="Xiong J."/>
        </authorList>
    </citation>
    <scope>NUCLEOTIDE SEQUENCE</scope>
    <source>
        <strain evidence="3">AGR0001</strain>
    </source>
</reference>
<dbReference type="KEGG" id="sauh:SU9_012500"/>
<reference evidence="2" key="1">
    <citation type="journal article" date="2012" name="J. Bacteriol.">
        <title>Genome Sequence of Streptomyces auratus Strain AGR0001, a Phoslactomycin-Producing Actinomycete.</title>
        <authorList>
            <person name="Han X."/>
            <person name="Li M."/>
            <person name="Ding Z."/>
            <person name="Zhao J."/>
            <person name="Ji K."/>
            <person name="Wen M."/>
            <person name="Lu T."/>
        </authorList>
    </citation>
    <scope>NUCLEOTIDE SEQUENCE [LARGE SCALE GENOMIC DNA]</scope>
    <source>
        <strain evidence="2">AGR0001</strain>
    </source>
</reference>
<dbReference type="HOGENOM" id="CLU_2060018_0_0_11"/>
<dbReference type="Proteomes" id="UP000009036">
    <property type="component" value="Chromosome"/>
</dbReference>
<accession>J1RLT3</accession>
<keyword evidence="1" id="KW-0812">Transmembrane</keyword>
<gene>
    <name evidence="3" type="ORF">SU9_012500</name>
    <name evidence="2" type="ORF">SU9_18990</name>
</gene>
<name>J1RLT3_9ACTN</name>
<keyword evidence="1" id="KW-0472">Membrane</keyword>
<sequence>MGRSGLLLSTSVDVRCGCQNGSLQLLRDPLGELVDDLRYNSLGVFILQCFDEGVPDLRVRLSGVRGTGPADGRSIFARWVATIVIGLSYALWSVAMGPADQGEPTRTRLAVDPQLGKLR</sequence>
<dbReference type="RefSeq" id="WP_006605323.1">
    <property type="nucleotide sequence ID" value="NZ_CP072931.1"/>
</dbReference>
<evidence type="ECO:0000313" key="4">
    <source>
        <dbReference type="Proteomes" id="UP000009036"/>
    </source>
</evidence>
<dbReference type="AlphaFoldDB" id="J1RLT3"/>
<keyword evidence="4" id="KW-1185">Reference proteome</keyword>
<evidence type="ECO:0000313" key="2">
    <source>
        <dbReference type="EMBL" id="EJJ05349.1"/>
    </source>
</evidence>
<protein>
    <submittedName>
        <fullName evidence="2">Uncharacterized protein</fullName>
    </submittedName>
</protein>
<proteinExistence type="predicted"/>
<evidence type="ECO:0000256" key="1">
    <source>
        <dbReference type="SAM" id="Phobius"/>
    </source>
</evidence>